<dbReference type="Pfam" id="PF08787">
    <property type="entry name" value="Alginate_lyase2"/>
    <property type="match status" value="1"/>
</dbReference>
<evidence type="ECO:0000256" key="2">
    <source>
        <dbReference type="SAM" id="SignalP"/>
    </source>
</evidence>
<dbReference type="GO" id="GO:0005975">
    <property type="term" value="P:carbohydrate metabolic process"/>
    <property type="evidence" value="ECO:0007669"/>
    <property type="project" value="UniProtKB-ARBA"/>
</dbReference>
<feature type="compositionally biased region" description="Basic residues" evidence="1">
    <location>
        <begin position="39"/>
        <end position="51"/>
    </location>
</feature>
<keyword evidence="4" id="KW-0456">Lyase</keyword>
<keyword evidence="5" id="KW-1185">Reference proteome</keyword>
<dbReference type="InterPro" id="IPR014895">
    <property type="entry name" value="Alginate_lyase_2"/>
</dbReference>
<dbReference type="GO" id="GO:0004553">
    <property type="term" value="F:hydrolase activity, hydrolyzing O-glycosyl compounds"/>
    <property type="evidence" value="ECO:0007669"/>
    <property type="project" value="UniProtKB-ARBA"/>
</dbReference>
<reference evidence="4 5" key="1">
    <citation type="submission" date="2019-09" db="EMBL/GenBank/DDBJ databases">
        <authorList>
            <person name="Cao W.R."/>
        </authorList>
    </citation>
    <scope>NUCLEOTIDE SEQUENCE [LARGE SCALE GENOMIC DNA]</scope>
    <source>
        <strain evidence="4 5">B1N29</strain>
    </source>
</reference>
<keyword evidence="2" id="KW-0732">Signal</keyword>
<accession>A0A6N6ME63</accession>
<dbReference type="SUPFAM" id="SSF49899">
    <property type="entry name" value="Concanavalin A-like lectins/glucanases"/>
    <property type="match status" value="1"/>
</dbReference>
<evidence type="ECO:0000313" key="5">
    <source>
        <dbReference type="Proteomes" id="UP000441333"/>
    </source>
</evidence>
<dbReference type="RefSeq" id="WP_150938498.1">
    <property type="nucleotide sequence ID" value="NZ_WAAT01000041.1"/>
</dbReference>
<name>A0A6N6ME63_9FLAO</name>
<comment type="caution">
    <text evidence="4">The sequence shown here is derived from an EMBL/GenBank/DDBJ whole genome shotgun (WGS) entry which is preliminary data.</text>
</comment>
<feature type="signal peptide" evidence="2">
    <location>
        <begin position="1"/>
        <end position="21"/>
    </location>
</feature>
<evidence type="ECO:0000256" key="1">
    <source>
        <dbReference type="SAM" id="MobiDB-lite"/>
    </source>
</evidence>
<feature type="region of interest" description="Disordered" evidence="1">
    <location>
        <begin position="27"/>
        <end position="51"/>
    </location>
</feature>
<evidence type="ECO:0000313" key="4">
    <source>
        <dbReference type="EMBL" id="KAB1068018.1"/>
    </source>
</evidence>
<dbReference type="InterPro" id="IPR013320">
    <property type="entry name" value="ConA-like_dom_sf"/>
</dbReference>
<dbReference type="Gene3D" id="2.60.120.200">
    <property type="match status" value="1"/>
</dbReference>
<feature type="domain" description="Alginate lyase 2" evidence="3">
    <location>
        <begin position="57"/>
        <end position="308"/>
    </location>
</feature>
<dbReference type="AlphaFoldDB" id="A0A6N6ME63"/>
<protein>
    <submittedName>
        <fullName evidence="4">Polysaccharide lyase family 7 protein</fullName>
    </submittedName>
</protein>
<dbReference type="GO" id="GO:0016829">
    <property type="term" value="F:lyase activity"/>
    <property type="evidence" value="ECO:0007669"/>
    <property type="project" value="UniProtKB-KW"/>
</dbReference>
<dbReference type="Proteomes" id="UP000441333">
    <property type="component" value="Unassembled WGS sequence"/>
</dbReference>
<organism evidence="4 5">
    <name type="scientific">Pseudotamlana haliotis</name>
    <dbReference type="NCBI Taxonomy" id="2614804"/>
    <lineage>
        <taxon>Bacteria</taxon>
        <taxon>Pseudomonadati</taxon>
        <taxon>Bacteroidota</taxon>
        <taxon>Flavobacteriia</taxon>
        <taxon>Flavobacteriales</taxon>
        <taxon>Flavobacteriaceae</taxon>
        <taxon>Pseudotamlana</taxon>
    </lineage>
</organism>
<feature type="compositionally biased region" description="Basic and acidic residues" evidence="1">
    <location>
        <begin position="27"/>
        <end position="38"/>
    </location>
</feature>
<gene>
    <name evidence="4" type="ORF">F6U93_07715</name>
</gene>
<evidence type="ECO:0000259" key="3">
    <source>
        <dbReference type="Pfam" id="PF08787"/>
    </source>
</evidence>
<sequence length="308" mass="35595">MKNFRKEILGLLLIVFISVSATCQEKTSSDSDTKAKTEKKSKKKKRKKRGKVRLPDIDLSHWKVTLPVQNEKGRPYEIDPPEILDFASNEIARPYMYIDSTDGSIVFHAMPTKSTTKNTKYTRSELREQMVPGKNNVNWSFKDGGIMKGTLAMDQVSKDSNGKYHKVIIMQIHGRLSNEQRDLIGEDDNNAPPILKIYWQNGKVRVKTKVLKDISASNEEILHENAWVDDDGFYFEQEVGFRKFTLEVKISEGKMVIVLNGNEYKVYEGIHMQRWGVFENYFKAGNYFQSRDDDAFAKVKFYDLEVSH</sequence>
<dbReference type="EMBL" id="WAAT01000041">
    <property type="protein sequence ID" value="KAB1068018.1"/>
    <property type="molecule type" value="Genomic_DNA"/>
</dbReference>
<proteinExistence type="predicted"/>
<feature type="chain" id="PRO_5026970441" evidence="2">
    <location>
        <begin position="22"/>
        <end position="308"/>
    </location>
</feature>